<proteinExistence type="predicted"/>
<evidence type="ECO:0000313" key="3">
    <source>
        <dbReference type="EMBL" id="VCW85239.1"/>
    </source>
</evidence>
<dbReference type="Proteomes" id="UP000269945">
    <property type="component" value="Unassembled WGS sequence"/>
</dbReference>
<keyword evidence="4" id="KW-1185">Reference proteome</keyword>
<dbReference type="InterPro" id="IPR048732">
    <property type="entry name" value="CFA69"/>
</dbReference>
<comment type="caution">
    <text evidence="3">The sequence shown here is derived from an EMBL/GenBank/DDBJ whole genome shotgun (WGS) entry which is preliminary data.</text>
</comment>
<dbReference type="GO" id="GO:0097730">
    <property type="term" value="C:non-motile cilium"/>
    <property type="evidence" value="ECO:0007669"/>
    <property type="project" value="TreeGrafter"/>
</dbReference>
<gene>
    <name evidence="3" type="ORF">BN2614_LOCUS4</name>
</gene>
<feature type="domain" description="Cilia- and flagella-associated protein 69 ARM repeats" evidence="2">
    <location>
        <begin position="46"/>
        <end position="619"/>
    </location>
</feature>
<dbReference type="GO" id="GO:1902093">
    <property type="term" value="P:positive regulation of flagellated sperm motility"/>
    <property type="evidence" value="ECO:0007669"/>
    <property type="project" value="TreeGrafter"/>
</dbReference>
<dbReference type="PANTHER" id="PTHR14716">
    <property type="entry name" value="CILIA- AND FLAGELLA-ASSOCIATED PROTEIN 69"/>
    <property type="match status" value="1"/>
</dbReference>
<organism evidence="3 4">
    <name type="scientific">Gulo gulo</name>
    <name type="common">Wolverine</name>
    <name type="synonym">Gluton</name>
    <dbReference type="NCBI Taxonomy" id="48420"/>
    <lineage>
        <taxon>Eukaryota</taxon>
        <taxon>Metazoa</taxon>
        <taxon>Chordata</taxon>
        <taxon>Craniata</taxon>
        <taxon>Vertebrata</taxon>
        <taxon>Euteleostomi</taxon>
        <taxon>Mammalia</taxon>
        <taxon>Eutheria</taxon>
        <taxon>Laurasiatheria</taxon>
        <taxon>Carnivora</taxon>
        <taxon>Caniformia</taxon>
        <taxon>Musteloidea</taxon>
        <taxon>Mustelidae</taxon>
        <taxon>Guloninae</taxon>
        <taxon>Gulo</taxon>
    </lineage>
</organism>
<dbReference type="Gene3D" id="1.25.10.10">
    <property type="entry name" value="Leucine-rich Repeat Variant"/>
    <property type="match status" value="1"/>
</dbReference>
<reference evidence="3 4" key="1">
    <citation type="submission" date="2018-10" db="EMBL/GenBank/DDBJ databases">
        <authorList>
            <person name="Ekblom R."/>
            <person name="Jareborg N."/>
        </authorList>
    </citation>
    <scope>NUCLEOTIDE SEQUENCE [LARGE SCALE GENOMIC DNA]</scope>
    <source>
        <tissue evidence="3">Muscle</tissue>
    </source>
</reference>
<dbReference type="EMBL" id="CYRY02015039">
    <property type="protein sequence ID" value="VCW85239.1"/>
    <property type="molecule type" value="Genomic_DNA"/>
</dbReference>
<dbReference type="GO" id="GO:1990834">
    <property type="term" value="P:response to odorant"/>
    <property type="evidence" value="ECO:0007669"/>
    <property type="project" value="TreeGrafter"/>
</dbReference>
<dbReference type="PANTHER" id="PTHR14716:SF0">
    <property type="entry name" value="CILIA- AND FLAGELLA-ASSOCIATED PROTEIN 69"/>
    <property type="match status" value="1"/>
</dbReference>
<dbReference type="InterPro" id="IPR011989">
    <property type="entry name" value="ARM-like"/>
</dbReference>
<accession>A0A9X9LT02</accession>
<name>A0A9X9LT02_GULGU</name>
<dbReference type="GO" id="GO:0097225">
    <property type="term" value="C:sperm midpiece"/>
    <property type="evidence" value="ECO:0007669"/>
    <property type="project" value="TreeGrafter"/>
</dbReference>
<dbReference type="GO" id="GO:0042048">
    <property type="term" value="P:olfactory behavior"/>
    <property type="evidence" value="ECO:0007669"/>
    <property type="project" value="TreeGrafter"/>
</dbReference>
<dbReference type="AlphaFoldDB" id="A0A9X9LT02"/>
<dbReference type="SUPFAM" id="SSF48371">
    <property type="entry name" value="ARM repeat"/>
    <property type="match status" value="2"/>
</dbReference>
<feature type="region of interest" description="Disordered" evidence="1">
    <location>
        <begin position="1"/>
        <end position="23"/>
    </location>
</feature>
<sequence>MSKPEAAATAEVQEPDGKIRSSSPRHIRVVGVLTEDEEAQGAFKTMDLNRVINLLEETDKDDLEEKQLNSVKKLVQCYQNGLPLRDLAQIFKILNLCAEKIENQPHFIESAFNILKLCGLPFLKKKISDEITYAEDTANSIALLGELMKIPNSELRIQICKCIIDFYHAEPPKKHITGYQQANSSYKIKMAEVSGLAKTMVESLTLLENQLVEKLWVLKALQHLSTSEVNCTLMMKAQAAREICAHLNDPDPSGQLLFRSSEILWNLLEKSPKEETIQQLSNLECLLALKEVFKNLFMRGFSHYDCQLRNDILVITTIIAQNPGTPMIECGFTRDLILFATFTEVKSQNPLVKGLKLSNSYEDFELKKLLFNIIVILCKDLPTIQLLIDGKVILALFTYVKKPEKHKIMEWSAAQYEELQLHAIATLSSVAPLLTEEYMLCQGNARVLAFLEWCESEDSLFSHGNSFHGTGGRGSKFAQMRYSLRLLRAMVYTEDETINNDLCEKGTIQQLIGVFKNTISKSNDKEEAIVLEIQSDILLILSGLCEHHIPRKEIFGTEGVDIILHVMKTDPTKLQIGLGYNVLLLSTLDSIWCCILGCYASEDYFLEKEGIFLLLDLLAGFSDGKA</sequence>
<evidence type="ECO:0000313" key="4">
    <source>
        <dbReference type="Proteomes" id="UP000269945"/>
    </source>
</evidence>
<dbReference type="InterPro" id="IPR048733">
    <property type="entry name" value="CFA69_ARM_dom"/>
</dbReference>
<evidence type="ECO:0000259" key="2">
    <source>
        <dbReference type="Pfam" id="PF21049"/>
    </source>
</evidence>
<dbReference type="InterPro" id="IPR016024">
    <property type="entry name" value="ARM-type_fold"/>
</dbReference>
<evidence type="ECO:0000256" key="1">
    <source>
        <dbReference type="SAM" id="MobiDB-lite"/>
    </source>
</evidence>
<dbReference type="Pfam" id="PF21049">
    <property type="entry name" value="CFA69_ARM_rpt"/>
    <property type="match status" value="1"/>
</dbReference>
<protein>
    <recommendedName>
        <fullName evidence="2">Cilia- and flagella-associated protein 69 ARM repeats domain-containing protein</fullName>
    </recommendedName>
</protein>